<dbReference type="SUPFAM" id="SSF56672">
    <property type="entry name" value="DNA/RNA polymerases"/>
    <property type="match status" value="1"/>
</dbReference>
<proteinExistence type="predicted"/>
<dbReference type="EMBL" id="HG807046">
    <property type="protein sequence ID" value="CDW60363.1"/>
    <property type="molecule type" value="Genomic_DNA"/>
</dbReference>
<dbReference type="OrthoDB" id="5807442at2759"/>
<protein>
    <submittedName>
        <fullName evidence="1">Gag-Pol polyprotein</fullName>
    </submittedName>
</protein>
<name>A0A077ZKW8_TRITR</name>
<organism evidence="1 2">
    <name type="scientific">Trichuris trichiura</name>
    <name type="common">Whipworm</name>
    <name type="synonym">Trichocephalus trichiurus</name>
    <dbReference type="NCBI Taxonomy" id="36087"/>
    <lineage>
        <taxon>Eukaryota</taxon>
        <taxon>Metazoa</taxon>
        <taxon>Ecdysozoa</taxon>
        <taxon>Nematoda</taxon>
        <taxon>Enoplea</taxon>
        <taxon>Dorylaimia</taxon>
        <taxon>Trichinellida</taxon>
        <taxon>Trichuridae</taxon>
        <taxon>Trichuris</taxon>
    </lineage>
</organism>
<evidence type="ECO:0000313" key="1">
    <source>
        <dbReference type="EMBL" id="CDW60363.1"/>
    </source>
</evidence>
<dbReference type="InterPro" id="IPR043502">
    <property type="entry name" value="DNA/RNA_pol_sf"/>
</dbReference>
<dbReference type="Gene3D" id="3.30.70.270">
    <property type="match status" value="1"/>
</dbReference>
<dbReference type="InterPro" id="IPR050951">
    <property type="entry name" value="Retrovirus_Pol_polyprotein"/>
</dbReference>
<dbReference type="STRING" id="36087.A0A077ZKW8"/>
<dbReference type="PANTHER" id="PTHR37984:SF5">
    <property type="entry name" value="PROTEIN NYNRIN-LIKE"/>
    <property type="match status" value="1"/>
</dbReference>
<dbReference type="AlphaFoldDB" id="A0A077ZKW8"/>
<gene>
    <name evidence="1" type="ORF">TTRE_0000873501</name>
</gene>
<dbReference type="Proteomes" id="UP000030665">
    <property type="component" value="Unassembled WGS sequence"/>
</dbReference>
<reference evidence="1" key="2">
    <citation type="submission" date="2014-03" db="EMBL/GenBank/DDBJ databases">
        <title>The whipworm genome and dual-species transcriptomics of an intimate host-pathogen interaction.</title>
        <authorList>
            <person name="Foth B.J."/>
            <person name="Tsai I.J."/>
            <person name="Reid A.J."/>
            <person name="Bancroft A.J."/>
            <person name="Nichol S."/>
            <person name="Tracey A."/>
            <person name="Holroyd N."/>
            <person name="Cotton J.A."/>
            <person name="Stanley E.J."/>
            <person name="Zarowiecki M."/>
            <person name="Liu J.Z."/>
            <person name="Huckvale T."/>
            <person name="Cooper P.J."/>
            <person name="Grencis R.K."/>
            <person name="Berriman M."/>
        </authorList>
    </citation>
    <scope>NUCLEOTIDE SEQUENCE [LARGE SCALE GENOMIC DNA]</scope>
</reference>
<keyword evidence="2" id="KW-1185">Reference proteome</keyword>
<dbReference type="InterPro" id="IPR043128">
    <property type="entry name" value="Rev_trsase/Diguanyl_cyclase"/>
</dbReference>
<reference evidence="1" key="1">
    <citation type="submission" date="2014-01" db="EMBL/GenBank/DDBJ databases">
        <authorList>
            <person name="Aslett M."/>
        </authorList>
    </citation>
    <scope>NUCLEOTIDE SEQUENCE</scope>
</reference>
<evidence type="ECO:0000313" key="2">
    <source>
        <dbReference type="Proteomes" id="UP000030665"/>
    </source>
</evidence>
<dbReference type="PANTHER" id="PTHR37984">
    <property type="entry name" value="PROTEIN CBG26694"/>
    <property type="match status" value="1"/>
</dbReference>
<sequence length="132" mass="14981">MPAPSDQSYLRSFLGLVNYHGDFVHELSKMRAPFDALLRKGARWEQSSEKGVPSYTANRLKRWDTTLLSYDFIVEYRFTENSGRAAALSRLVDKHTVAEEDLVIVAVNAEHDVRRCLSDSIHVLLVTSEPIS</sequence>
<accession>A0A077ZKW8</accession>